<dbReference type="InterPro" id="IPR041633">
    <property type="entry name" value="Polbeta"/>
</dbReference>
<dbReference type="RefSeq" id="WP_088570156.1">
    <property type="nucleotide sequence ID" value="NZ_FYEK01000003.1"/>
</dbReference>
<dbReference type="InterPro" id="IPR043519">
    <property type="entry name" value="NT_sf"/>
</dbReference>
<keyword evidence="2" id="KW-0808">Transferase</keyword>
<dbReference type="CDD" id="cd05403">
    <property type="entry name" value="NT_KNTase_like"/>
    <property type="match status" value="1"/>
</dbReference>
<dbReference type="Proteomes" id="UP000197025">
    <property type="component" value="Unassembled WGS sequence"/>
</dbReference>
<dbReference type="AlphaFoldDB" id="A0A212Q0Z4"/>
<keyword evidence="3" id="KW-1185">Reference proteome</keyword>
<organism evidence="2 3">
    <name type="scientific">Thermoflexus hugenholtzii JAD2</name>
    <dbReference type="NCBI Taxonomy" id="877466"/>
    <lineage>
        <taxon>Bacteria</taxon>
        <taxon>Bacillati</taxon>
        <taxon>Chloroflexota</taxon>
        <taxon>Thermoflexia</taxon>
        <taxon>Thermoflexales</taxon>
        <taxon>Thermoflexaceae</taxon>
        <taxon>Thermoflexus</taxon>
    </lineage>
</organism>
<dbReference type="GO" id="GO:0016740">
    <property type="term" value="F:transferase activity"/>
    <property type="evidence" value="ECO:0007669"/>
    <property type="project" value="UniProtKB-KW"/>
</dbReference>
<gene>
    <name evidence="2" type="ORF">SAMN02746019_00023910</name>
</gene>
<dbReference type="InParanoid" id="A0A212Q0Z4"/>
<dbReference type="Pfam" id="PF18765">
    <property type="entry name" value="Polbeta"/>
    <property type="match status" value="1"/>
</dbReference>
<sequence>MRNLSSGPPDEERFRRTVERLLQERGEELEFLVLFGSVARGDWSWRSDYDLLLGLREADGIRLIDRILRFTPLVEGNVDLFPYSRPE</sequence>
<proteinExistence type="predicted"/>
<protein>
    <submittedName>
        <fullName evidence="2">Nucleotidyltransferase domain-containing protein</fullName>
    </submittedName>
</protein>
<evidence type="ECO:0000313" key="2">
    <source>
        <dbReference type="EMBL" id="SNB53017.1"/>
    </source>
</evidence>
<reference evidence="3" key="1">
    <citation type="submission" date="2017-06" db="EMBL/GenBank/DDBJ databases">
        <authorList>
            <person name="Varghese N."/>
            <person name="Submissions S."/>
        </authorList>
    </citation>
    <scope>NUCLEOTIDE SEQUENCE [LARGE SCALE GENOMIC DNA]</scope>
    <source>
        <strain evidence="3">JAD2</strain>
    </source>
</reference>
<evidence type="ECO:0000313" key="3">
    <source>
        <dbReference type="Proteomes" id="UP000197025"/>
    </source>
</evidence>
<feature type="domain" description="Polymerase beta nucleotidyltransferase" evidence="1">
    <location>
        <begin position="20"/>
        <end position="58"/>
    </location>
</feature>
<dbReference type="EMBL" id="FYEK01000003">
    <property type="protein sequence ID" value="SNB53017.1"/>
    <property type="molecule type" value="Genomic_DNA"/>
</dbReference>
<evidence type="ECO:0000259" key="1">
    <source>
        <dbReference type="Pfam" id="PF18765"/>
    </source>
</evidence>
<accession>A0A212Q0Z4</accession>
<dbReference type="SUPFAM" id="SSF81301">
    <property type="entry name" value="Nucleotidyltransferase"/>
    <property type="match status" value="1"/>
</dbReference>
<name>A0A212Q0Z4_9CHLR</name>
<dbReference type="Gene3D" id="3.30.460.10">
    <property type="entry name" value="Beta Polymerase, domain 2"/>
    <property type="match status" value="1"/>
</dbReference>